<dbReference type="Gene3D" id="3.40.50.300">
    <property type="entry name" value="P-loop containing nucleotide triphosphate hydrolases"/>
    <property type="match status" value="1"/>
</dbReference>
<evidence type="ECO:0000256" key="1">
    <source>
        <dbReference type="ARBA" id="ARBA00022737"/>
    </source>
</evidence>
<evidence type="ECO:0000313" key="3">
    <source>
        <dbReference type="EMBL" id="KAG9247178.1"/>
    </source>
</evidence>
<feature type="domain" description="NACHT" evidence="2">
    <location>
        <begin position="69"/>
        <end position="179"/>
    </location>
</feature>
<dbReference type="PROSITE" id="PS50837">
    <property type="entry name" value="NACHT"/>
    <property type="match status" value="1"/>
</dbReference>
<gene>
    <name evidence="3" type="ORF">BJ878DRAFT_580904</name>
</gene>
<dbReference type="OrthoDB" id="3561816at2759"/>
<dbReference type="AlphaFoldDB" id="A0A9P7Z7R4"/>
<name>A0A9P7Z7R4_9HELO</name>
<comment type="caution">
    <text evidence="3">The sequence shown here is derived from an EMBL/GenBank/DDBJ whole genome shotgun (WGS) entry which is preliminary data.</text>
</comment>
<keyword evidence="1" id="KW-0677">Repeat</keyword>
<protein>
    <recommendedName>
        <fullName evidence="2">NACHT domain-containing protein</fullName>
    </recommendedName>
</protein>
<evidence type="ECO:0000313" key="4">
    <source>
        <dbReference type="Proteomes" id="UP000887226"/>
    </source>
</evidence>
<evidence type="ECO:0000259" key="2">
    <source>
        <dbReference type="PROSITE" id="PS50837"/>
    </source>
</evidence>
<dbReference type="EMBL" id="MU253780">
    <property type="protein sequence ID" value="KAG9247178.1"/>
    <property type="molecule type" value="Genomic_DNA"/>
</dbReference>
<dbReference type="Pfam" id="PF24883">
    <property type="entry name" value="NPHP3_N"/>
    <property type="match status" value="1"/>
</dbReference>
<dbReference type="PANTHER" id="PTHR10039">
    <property type="entry name" value="AMELOGENIN"/>
    <property type="match status" value="1"/>
</dbReference>
<dbReference type="InterPro" id="IPR007111">
    <property type="entry name" value="NACHT_NTPase"/>
</dbReference>
<dbReference type="InterPro" id="IPR056884">
    <property type="entry name" value="NPHP3-like_N"/>
</dbReference>
<dbReference type="PANTHER" id="PTHR10039:SF14">
    <property type="entry name" value="NACHT DOMAIN-CONTAINING PROTEIN"/>
    <property type="match status" value="1"/>
</dbReference>
<proteinExistence type="predicted"/>
<organism evidence="3 4">
    <name type="scientific">Calycina marina</name>
    <dbReference type="NCBI Taxonomy" id="1763456"/>
    <lineage>
        <taxon>Eukaryota</taxon>
        <taxon>Fungi</taxon>
        <taxon>Dikarya</taxon>
        <taxon>Ascomycota</taxon>
        <taxon>Pezizomycotina</taxon>
        <taxon>Leotiomycetes</taxon>
        <taxon>Helotiales</taxon>
        <taxon>Pezizellaceae</taxon>
        <taxon>Calycina</taxon>
    </lineage>
</organism>
<dbReference type="InterPro" id="IPR027417">
    <property type="entry name" value="P-loop_NTPase"/>
</dbReference>
<keyword evidence="4" id="KW-1185">Reference proteome</keyword>
<accession>A0A9P7Z7R4</accession>
<reference evidence="3" key="1">
    <citation type="journal article" date="2021" name="IMA Fungus">
        <title>Genomic characterization of three marine fungi, including Emericellopsis atlantica sp. nov. with signatures of a generalist lifestyle and marine biomass degradation.</title>
        <authorList>
            <person name="Hagestad O.C."/>
            <person name="Hou L."/>
            <person name="Andersen J.H."/>
            <person name="Hansen E.H."/>
            <person name="Altermark B."/>
            <person name="Li C."/>
            <person name="Kuhnert E."/>
            <person name="Cox R.J."/>
            <person name="Crous P.W."/>
            <person name="Spatafora J.W."/>
            <person name="Lail K."/>
            <person name="Amirebrahimi M."/>
            <person name="Lipzen A."/>
            <person name="Pangilinan J."/>
            <person name="Andreopoulos W."/>
            <person name="Hayes R.D."/>
            <person name="Ng V."/>
            <person name="Grigoriev I.V."/>
            <person name="Jackson S.A."/>
            <person name="Sutton T.D.S."/>
            <person name="Dobson A.D.W."/>
            <person name="Rama T."/>
        </authorList>
    </citation>
    <scope>NUCLEOTIDE SEQUENCE</scope>
    <source>
        <strain evidence="3">TRa3180A</strain>
    </source>
</reference>
<dbReference type="Proteomes" id="UP000887226">
    <property type="component" value="Unassembled WGS sequence"/>
</dbReference>
<sequence>MRRIVPNWFLPRADIQDDDKACLKDLRVADPGEDKKRIQDTEGGILKDSYTWALENSIFRQWQEGKTSQLLWIRGDPCKGKTMLLCGIIDNLEETANAAPAFSRCLMSYFFCQATDLRINNATAVLRGLIYLLADQKPALLQHLFVDKNAWYALSEIFTNILQDPSLERTCVVIDALDECLTGLQQLLQFIVKTSPTCPRVNIEEQLRLSSQQVQLRLELNQDSISAAGGRYIEHESEKSIREYLSLNADATFLWVALVLQELKMIDRRYALKKAKMIPPGLGPFYKQMMDQMNGTLHELNCPEDLSEDLNDLKQRVGQYGSFLTIRDNTVHYAIFSRSLQFISMALRRDIYSLKAPGITISQSSSPI</sequence>